<dbReference type="EMBL" id="FRBC01000031">
    <property type="protein sequence ID" value="SHL00545.1"/>
    <property type="molecule type" value="Genomic_DNA"/>
</dbReference>
<dbReference type="RefSeq" id="WP_073092196.1">
    <property type="nucleotide sequence ID" value="NZ_FRBC01000031.1"/>
</dbReference>
<organism evidence="2 3">
    <name type="scientific">Selenomonas ruminantium</name>
    <dbReference type="NCBI Taxonomy" id="971"/>
    <lineage>
        <taxon>Bacteria</taxon>
        <taxon>Bacillati</taxon>
        <taxon>Bacillota</taxon>
        <taxon>Negativicutes</taxon>
        <taxon>Selenomonadales</taxon>
        <taxon>Selenomonadaceae</taxon>
        <taxon>Selenomonas</taxon>
    </lineage>
</organism>
<keyword evidence="1" id="KW-0175">Coiled coil</keyword>
<evidence type="ECO:0000313" key="3">
    <source>
        <dbReference type="Proteomes" id="UP000184263"/>
    </source>
</evidence>
<protein>
    <submittedName>
        <fullName evidence="2">Uncharacterized protein</fullName>
    </submittedName>
</protein>
<accession>A0A1M6X435</accession>
<dbReference type="AlphaFoldDB" id="A0A1M6X435"/>
<feature type="coiled-coil region" evidence="1">
    <location>
        <begin position="97"/>
        <end position="229"/>
    </location>
</feature>
<evidence type="ECO:0000256" key="1">
    <source>
        <dbReference type="SAM" id="Coils"/>
    </source>
</evidence>
<reference evidence="2 3" key="1">
    <citation type="submission" date="2016-11" db="EMBL/GenBank/DDBJ databases">
        <authorList>
            <person name="Jaros S."/>
            <person name="Januszkiewicz K."/>
            <person name="Wedrychowicz H."/>
        </authorList>
    </citation>
    <scope>NUCLEOTIDE SEQUENCE [LARGE SCALE GENOMIC DNA]</scope>
    <source>
        <strain evidence="2 3">HD4</strain>
    </source>
</reference>
<evidence type="ECO:0000313" key="2">
    <source>
        <dbReference type="EMBL" id="SHL00545.1"/>
    </source>
</evidence>
<dbReference type="Proteomes" id="UP000184263">
    <property type="component" value="Unassembled WGS sequence"/>
</dbReference>
<sequence>MEKEDNSTVKSLRAPQDTFEKLKAIAADNQLGSQGEALTALIRLWEVNKAKVAVPDRATEIETFRSYLNKIEDAYIHSLEINVAAEDRIREHFAGRLEADNTLINSLQEAKKNLMEQEKVLKDAVEEYKLQLVEQENDLRAVSDSKKSMEADFVMRLQEKDQQLADKETLIATLTKKSSADEQRIKELEDELLAGDDYQKKIAELTAQLNDANAKIAILQSNCEHLQKTSELNIQAARLEAQQEAQEKIAKLQDSIAERFSKLERF</sequence>
<name>A0A1M6X435_SELRU</name>
<gene>
    <name evidence="2" type="ORF">SAMN05216582_13114</name>
</gene>
<proteinExistence type="predicted"/>